<evidence type="ECO:0000313" key="2">
    <source>
        <dbReference type="EMBL" id="KAK7292720.1"/>
    </source>
</evidence>
<gene>
    <name evidence="2" type="ORF">RJT34_15572</name>
</gene>
<protein>
    <submittedName>
        <fullName evidence="2">Uncharacterized protein</fullName>
    </submittedName>
</protein>
<evidence type="ECO:0000256" key="1">
    <source>
        <dbReference type="SAM" id="MobiDB-lite"/>
    </source>
</evidence>
<keyword evidence="3" id="KW-1185">Reference proteome</keyword>
<name>A0AAN9J5P5_CLITE</name>
<dbReference type="AlphaFoldDB" id="A0AAN9J5P5"/>
<comment type="caution">
    <text evidence="2">The sequence shown here is derived from an EMBL/GenBank/DDBJ whole genome shotgun (WGS) entry which is preliminary data.</text>
</comment>
<dbReference type="Proteomes" id="UP001359559">
    <property type="component" value="Unassembled WGS sequence"/>
</dbReference>
<dbReference type="EMBL" id="JAYKXN010000004">
    <property type="protein sequence ID" value="KAK7292720.1"/>
    <property type="molecule type" value="Genomic_DNA"/>
</dbReference>
<proteinExistence type="predicted"/>
<accession>A0AAN9J5P5</accession>
<sequence>MKLGRFISHPISSTTTKEEFLNQPKTKNPSKRRKLCRRSKFSETVSPFRYHPSLFTSLASAKTSKKPSFFPLVSE</sequence>
<evidence type="ECO:0000313" key="3">
    <source>
        <dbReference type="Proteomes" id="UP001359559"/>
    </source>
</evidence>
<feature type="compositionally biased region" description="Basic residues" evidence="1">
    <location>
        <begin position="28"/>
        <end position="38"/>
    </location>
</feature>
<feature type="region of interest" description="Disordered" evidence="1">
    <location>
        <begin position="1"/>
        <end position="38"/>
    </location>
</feature>
<reference evidence="2 3" key="1">
    <citation type="submission" date="2024-01" db="EMBL/GenBank/DDBJ databases">
        <title>The genomes of 5 underutilized Papilionoideae crops provide insights into root nodulation and disease resistance.</title>
        <authorList>
            <person name="Yuan L."/>
        </authorList>
    </citation>
    <scope>NUCLEOTIDE SEQUENCE [LARGE SCALE GENOMIC DNA]</scope>
    <source>
        <strain evidence="2">LY-2023</strain>
        <tissue evidence="2">Leaf</tissue>
    </source>
</reference>
<organism evidence="2 3">
    <name type="scientific">Clitoria ternatea</name>
    <name type="common">Butterfly pea</name>
    <dbReference type="NCBI Taxonomy" id="43366"/>
    <lineage>
        <taxon>Eukaryota</taxon>
        <taxon>Viridiplantae</taxon>
        <taxon>Streptophyta</taxon>
        <taxon>Embryophyta</taxon>
        <taxon>Tracheophyta</taxon>
        <taxon>Spermatophyta</taxon>
        <taxon>Magnoliopsida</taxon>
        <taxon>eudicotyledons</taxon>
        <taxon>Gunneridae</taxon>
        <taxon>Pentapetalae</taxon>
        <taxon>rosids</taxon>
        <taxon>fabids</taxon>
        <taxon>Fabales</taxon>
        <taxon>Fabaceae</taxon>
        <taxon>Papilionoideae</taxon>
        <taxon>50 kb inversion clade</taxon>
        <taxon>NPAAA clade</taxon>
        <taxon>indigoferoid/millettioid clade</taxon>
        <taxon>Phaseoleae</taxon>
        <taxon>Clitoria</taxon>
    </lineage>
</organism>